<keyword evidence="4" id="KW-1185">Reference proteome</keyword>
<dbReference type="GO" id="GO:1990604">
    <property type="term" value="C:IRE1-TRAF2-ASK1 complex"/>
    <property type="evidence" value="ECO:0007669"/>
    <property type="project" value="TreeGrafter"/>
</dbReference>
<dbReference type="Gene3D" id="1.10.510.10">
    <property type="entry name" value="Transferase(Phosphotransferase) domain 1"/>
    <property type="match status" value="1"/>
</dbReference>
<dbReference type="EMBL" id="VFJC01000028">
    <property type="protein sequence ID" value="KAB5522201.1"/>
    <property type="molecule type" value="Genomic_DNA"/>
</dbReference>
<dbReference type="InterPro" id="IPR008271">
    <property type="entry name" value="Ser/Thr_kinase_AS"/>
</dbReference>
<comment type="caution">
    <text evidence="3">The sequence shown here is derived from an EMBL/GenBank/DDBJ whole genome shotgun (WGS) entry which is preliminary data.</text>
</comment>
<accession>A0A5N5JS80</accession>
<dbReference type="GO" id="GO:0004521">
    <property type="term" value="F:RNA endonuclease activity"/>
    <property type="evidence" value="ECO:0007669"/>
    <property type="project" value="InterPro"/>
</dbReference>
<dbReference type="PANTHER" id="PTHR13954">
    <property type="entry name" value="IRE1-RELATED"/>
    <property type="match status" value="1"/>
</dbReference>
<dbReference type="PROSITE" id="PS00108">
    <property type="entry name" value="PROTEIN_KINASE_ST"/>
    <property type="match status" value="1"/>
</dbReference>
<dbReference type="GO" id="GO:0036498">
    <property type="term" value="P:IRE1-mediated unfolded protein response"/>
    <property type="evidence" value="ECO:0007669"/>
    <property type="project" value="TreeGrafter"/>
</dbReference>
<dbReference type="InterPro" id="IPR038357">
    <property type="entry name" value="KEN_sf"/>
</dbReference>
<evidence type="ECO:0000259" key="2">
    <source>
        <dbReference type="PROSITE" id="PS50011"/>
    </source>
</evidence>
<dbReference type="Pfam" id="PF00069">
    <property type="entry name" value="Pkinase"/>
    <property type="match status" value="1"/>
</dbReference>
<sequence length="403" mass="46975">MKSYISSGKEAGGSSFGQRTQEPKTEDPPLSVQESTSSRVKPVGASSNLEDDLEKTKLTSQFNKVLHLKIYYKEESVDPYGKSLCILHGQMDDGTRVLIKRRSKSEITSSHSEVKILRDLKHPGIAGLKCCCEDEKFTYLVLDFVDSPLEEHIRQNGKKTTAYLIKLTLKILEGLNFLHQQNYLHGDVKRENVLVDKEGQPKWFNFSSASPKELDRDGSKMKDEIYRAGELAYFILSGGEKYCGYNYDWNFSELLWDFIKWMTKKGKNLNEVLQHPISWKKYRKLKYLEALGNLNIEVTKKLRHLKNKTHVKFENWKNELIKPELVKKMEQEREKRGAEGEARPYPEDVLGFLRFIRNFLQHRPEEKIDFLVPFSDLFESVYILARDMEWNSRPSVEIIFSSW</sequence>
<dbReference type="InterPro" id="IPR011009">
    <property type="entry name" value="Kinase-like_dom_sf"/>
</dbReference>
<feature type="region of interest" description="Disordered" evidence="1">
    <location>
        <begin position="1"/>
        <end position="49"/>
    </location>
</feature>
<proteinExistence type="predicted"/>
<dbReference type="InterPro" id="IPR000719">
    <property type="entry name" value="Prot_kinase_dom"/>
</dbReference>
<dbReference type="AlphaFoldDB" id="A0A5N5JS80"/>
<name>A0A5N5JS80_PANHP</name>
<dbReference type="SMART" id="SM00220">
    <property type="entry name" value="S_TKc"/>
    <property type="match status" value="1"/>
</dbReference>
<dbReference type="InterPro" id="IPR045133">
    <property type="entry name" value="IRE1/2-like"/>
</dbReference>
<organism evidence="3 4">
    <name type="scientific">Pangasianodon hypophthalmus</name>
    <name type="common">Striped catfish</name>
    <name type="synonym">Helicophagus hypophthalmus</name>
    <dbReference type="NCBI Taxonomy" id="310915"/>
    <lineage>
        <taxon>Eukaryota</taxon>
        <taxon>Metazoa</taxon>
        <taxon>Chordata</taxon>
        <taxon>Craniata</taxon>
        <taxon>Vertebrata</taxon>
        <taxon>Euteleostomi</taxon>
        <taxon>Actinopterygii</taxon>
        <taxon>Neopterygii</taxon>
        <taxon>Teleostei</taxon>
        <taxon>Ostariophysi</taxon>
        <taxon>Siluriformes</taxon>
        <taxon>Pangasiidae</taxon>
        <taxon>Pangasianodon</taxon>
    </lineage>
</organism>
<gene>
    <name evidence="3" type="ORF">PHYPO_G00156930</name>
</gene>
<dbReference type="CDD" id="cd00180">
    <property type="entry name" value="PKc"/>
    <property type="match status" value="1"/>
</dbReference>
<dbReference type="Proteomes" id="UP000327468">
    <property type="component" value="Chromosome 27"/>
</dbReference>
<dbReference type="GO" id="GO:0005524">
    <property type="term" value="F:ATP binding"/>
    <property type="evidence" value="ECO:0007669"/>
    <property type="project" value="InterPro"/>
</dbReference>
<dbReference type="SUPFAM" id="SSF56112">
    <property type="entry name" value="Protein kinase-like (PK-like)"/>
    <property type="match status" value="1"/>
</dbReference>
<evidence type="ECO:0000256" key="1">
    <source>
        <dbReference type="SAM" id="MobiDB-lite"/>
    </source>
</evidence>
<dbReference type="GO" id="GO:0051082">
    <property type="term" value="F:unfolded protein binding"/>
    <property type="evidence" value="ECO:0007669"/>
    <property type="project" value="TreeGrafter"/>
</dbReference>
<dbReference type="Gene3D" id="1.20.1440.180">
    <property type="entry name" value="KEN domain"/>
    <property type="match status" value="1"/>
</dbReference>
<protein>
    <recommendedName>
        <fullName evidence="2">Protein kinase domain-containing protein</fullName>
    </recommendedName>
</protein>
<dbReference type="PROSITE" id="PS50011">
    <property type="entry name" value="PROTEIN_KINASE_DOM"/>
    <property type="match status" value="1"/>
</dbReference>
<dbReference type="GO" id="GO:0070059">
    <property type="term" value="P:intrinsic apoptotic signaling pathway in response to endoplasmic reticulum stress"/>
    <property type="evidence" value="ECO:0007669"/>
    <property type="project" value="TreeGrafter"/>
</dbReference>
<evidence type="ECO:0000313" key="3">
    <source>
        <dbReference type="EMBL" id="KAB5522201.1"/>
    </source>
</evidence>
<reference evidence="3 4" key="1">
    <citation type="submission" date="2019-06" db="EMBL/GenBank/DDBJ databases">
        <title>A chromosome-scale genome assembly of the striped catfish, Pangasianodon hypophthalmus.</title>
        <authorList>
            <person name="Wen M."/>
            <person name="Zahm M."/>
            <person name="Roques C."/>
            <person name="Cabau C."/>
            <person name="Klopp C."/>
            <person name="Donnadieu C."/>
            <person name="Jouanno E."/>
            <person name="Avarre J.-C."/>
            <person name="Campet M."/>
            <person name="Ha T.T.T."/>
            <person name="Dugue R."/>
            <person name="Lampietro C."/>
            <person name="Louis A."/>
            <person name="Herpin A."/>
            <person name="Echchiki A."/>
            <person name="Berthelot C."/>
            <person name="Parey E."/>
            <person name="Roest-Crollius H."/>
            <person name="Braasch I."/>
            <person name="Postlethwait J."/>
            <person name="Bobe J."/>
            <person name="Montfort J."/>
            <person name="Bouchez O."/>
            <person name="Begum T."/>
            <person name="Schartl M."/>
            <person name="Guiguen Y."/>
        </authorList>
    </citation>
    <scope>NUCLEOTIDE SEQUENCE [LARGE SCALE GENOMIC DNA]</scope>
    <source>
        <strain evidence="3 4">Indonesia</strain>
        <tissue evidence="3">Blood</tissue>
    </source>
</reference>
<evidence type="ECO:0000313" key="4">
    <source>
        <dbReference type="Proteomes" id="UP000327468"/>
    </source>
</evidence>
<feature type="domain" description="Protein kinase" evidence="2">
    <location>
        <begin position="5"/>
        <end position="383"/>
    </location>
</feature>
<dbReference type="GO" id="GO:0004674">
    <property type="term" value="F:protein serine/threonine kinase activity"/>
    <property type="evidence" value="ECO:0007669"/>
    <property type="project" value="InterPro"/>
</dbReference>
<dbReference type="PANTHER" id="PTHR13954:SF28">
    <property type="match status" value="1"/>
</dbReference>